<keyword evidence="4" id="KW-1185">Reference proteome</keyword>
<proteinExistence type="predicted"/>
<dbReference type="PROSITE" id="PS50181">
    <property type="entry name" value="FBOX"/>
    <property type="match status" value="1"/>
</dbReference>
<feature type="domain" description="F-box" evidence="1">
    <location>
        <begin position="2"/>
        <end position="49"/>
    </location>
</feature>
<gene>
    <name evidence="3" type="ORF">EDS130_LOCUS10527</name>
    <name evidence="2" type="ORF">XAT740_LOCUS635</name>
</gene>
<organism evidence="3 5">
    <name type="scientific">Adineta ricciae</name>
    <name type="common">Rotifer</name>
    <dbReference type="NCBI Taxonomy" id="249248"/>
    <lineage>
        <taxon>Eukaryota</taxon>
        <taxon>Metazoa</taxon>
        <taxon>Spiralia</taxon>
        <taxon>Gnathifera</taxon>
        <taxon>Rotifera</taxon>
        <taxon>Eurotatoria</taxon>
        <taxon>Bdelloidea</taxon>
        <taxon>Adinetida</taxon>
        <taxon>Adinetidae</taxon>
        <taxon>Adineta</taxon>
    </lineage>
</organism>
<reference evidence="3" key="1">
    <citation type="submission" date="2021-02" db="EMBL/GenBank/DDBJ databases">
        <authorList>
            <person name="Nowell W R."/>
        </authorList>
    </citation>
    <scope>NUCLEOTIDE SEQUENCE</scope>
</reference>
<dbReference type="OrthoDB" id="9994976at2759"/>
<protein>
    <recommendedName>
        <fullName evidence="1">F-box domain-containing protein</fullName>
    </recommendedName>
</protein>
<dbReference type="InterPro" id="IPR032675">
    <property type="entry name" value="LRR_dom_sf"/>
</dbReference>
<evidence type="ECO:0000313" key="2">
    <source>
        <dbReference type="EMBL" id="CAF0755132.1"/>
    </source>
</evidence>
<name>A0A814ASD2_ADIRI</name>
<evidence type="ECO:0000313" key="3">
    <source>
        <dbReference type="EMBL" id="CAF0916093.1"/>
    </source>
</evidence>
<dbReference type="Gene3D" id="3.80.10.10">
    <property type="entry name" value="Ribonuclease Inhibitor"/>
    <property type="match status" value="1"/>
</dbReference>
<dbReference type="EMBL" id="CAJNOJ010000036">
    <property type="protein sequence ID" value="CAF0916093.1"/>
    <property type="molecule type" value="Genomic_DNA"/>
</dbReference>
<dbReference type="AlphaFoldDB" id="A0A814ASD2"/>
<dbReference type="InterPro" id="IPR001810">
    <property type="entry name" value="F-box_dom"/>
</dbReference>
<dbReference type="Proteomes" id="UP000663852">
    <property type="component" value="Unassembled WGS sequence"/>
</dbReference>
<dbReference type="EMBL" id="CAJNOR010000018">
    <property type="protein sequence ID" value="CAF0755132.1"/>
    <property type="molecule type" value="Genomic_DNA"/>
</dbReference>
<dbReference type="Proteomes" id="UP000663828">
    <property type="component" value="Unassembled WGS sequence"/>
</dbReference>
<dbReference type="SUPFAM" id="SSF52047">
    <property type="entry name" value="RNI-like"/>
    <property type="match status" value="1"/>
</dbReference>
<evidence type="ECO:0000313" key="5">
    <source>
        <dbReference type="Proteomes" id="UP000663852"/>
    </source>
</evidence>
<evidence type="ECO:0000259" key="1">
    <source>
        <dbReference type="PROSITE" id="PS50181"/>
    </source>
</evidence>
<sequence length="626" mass="74374">MSTDLETLPNELLLQVFSFIDVVHLLRAFIRLNNRFTSLLSVHLQIHQLNLRRISKNNFDLLCDKCLPIFVHSIRSIYLSNEETPSLYGQLRNRGYSMDRFIYLQSLSLNDISCIGTLTSTISSCQSLRHFTHLFISDCSLDENQRRQIVNLFNNIWSIPSLIYCDLDGIEVYHISFTNCILYSQPSPIRYLFMKNIPCDFHSLSALLTLFTPHVEQLSTKIYCQSVQDTFRSVVPSLRSLQLFFRGGHKSLRSLLSHFPNLRQLTIETLDLHLDGDQWQEILCADAYNVEEFHLKMQMELAGNDEEVEDKVDQLVDSFRKKYWIDERRWFVRCDWQSYEITTHAYLYTLPYAFAGIDYWNEYHTKSTCSDEETKNYRSYDRVEMFTNNHRQSMSLYDIRLICDRYRRLRLLDVVLPCEMEWPNAKDMQFDELVSLTVRIQISSGYEQLQRLCDASRRLYCLRIVFWRKCVAKLCDLKSASVRRVELSGMMNWSGAFDRDECMLFCHSSLGQQCEVLKIEVEDRRGILDLVEEMSNIRLLSIRCRDDRWNGRKESPTESEMISWLTKHLRAKSFITRNVHWSSYIDIWIDEEDKRERRKYQETKSWEGWHKVGQFLTSIQNLLRKK</sequence>
<accession>A0A814ASD2</accession>
<evidence type="ECO:0000313" key="4">
    <source>
        <dbReference type="Proteomes" id="UP000663828"/>
    </source>
</evidence>
<comment type="caution">
    <text evidence="3">The sequence shown here is derived from an EMBL/GenBank/DDBJ whole genome shotgun (WGS) entry which is preliminary data.</text>
</comment>